<dbReference type="Gene3D" id="2.40.420.20">
    <property type="match status" value="1"/>
</dbReference>
<dbReference type="Pfam" id="PF25971">
    <property type="entry name" value="CzcB_N"/>
    <property type="match status" value="1"/>
</dbReference>
<dbReference type="GO" id="GO:0015679">
    <property type="term" value="P:plasma membrane copper ion transport"/>
    <property type="evidence" value="ECO:0007669"/>
    <property type="project" value="TreeGrafter"/>
</dbReference>
<evidence type="ECO:0000313" key="8">
    <source>
        <dbReference type="EMBL" id="SDD52034.1"/>
    </source>
</evidence>
<dbReference type="RefSeq" id="WP_091241025.1">
    <property type="nucleotide sequence ID" value="NZ_FNAG01000003.1"/>
</dbReference>
<dbReference type="GO" id="GO:0046914">
    <property type="term" value="F:transition metal ion binding"/>
    <property type="evidence" value="ECO:0007669"/>
    <property type="project" value="TreeGrafter"/>
</dbReference>
<dbReference type="PANTHER" id="PTHR30097">
    <property type="entry name" value="CATION EFFLUX SYSTEM PROTEIN CUSB"/>
    <property type="match status" value="1"/>
</dbReference>
<dbReference type="GO" id="GO:0030288">
    <property type="term" value="C:outer membrane-bounded periplasmic space"/>
    <property type="evidence" value="ECO:0007669"/>
    <property type="project" value="TreeGrafter"/>
</dbReference>
<reference evidence="8 9" key="1">
    <citation type="submission" date="2016-10" db="EMBL/GenBank/DDBJ databases">
        <authorList>
            <person name="de Groot N.N."/>
        </authorList>
    </citation>
    <scope>NUCLEOTIDE SEQUENCE [LARGE SCALE GENOMIC DNA]</scope>
    <source>
        <strain evidence="8 9">DSM 16957</strain>
    </source>
</reference>
<accession>A0A1G6VET9</accession>
<dbReference type="Gene3D" id="2.40.50.100">
    <property type="match status" value="1"/>
</dbReference>
<dbReference type="InterPro" id="IPR051909">
    <property type="entry name" value="MFP_Cation_Efflux"/>
</dbReference>
<dbReference type="EMBL" id="FNAG01000003">
    <property type="protein sequence ID" value="SDD52034.1"/>
    <property type="molecule type" value="Genomic_DNA"/>
</dbReference>
<evidence type="ECO:0000259" key="7">
    <source>
        <dbReference type="Pfam" id="PF25975"/>
    </source>
</evidence>
<feature type="domain" description="CusB-like beta-barrel" evidence="4">
    <location>
        <begin position="275"/>
        <end position="342"/>
    </location>
</feature>
<evidence type="ECO:0000313" key="9">
    <source>
        <dbReference type="Proteomes" id="UP000199603"/>
    </source>
</evidence>
<evidence type="ECO:0000259" key="6">
    <source>
        <dbReference type="Pfam" id="PF25973"/>
    </source>
</evidence>
<gene>
    <name evidence="8" type="ORF">SAMN04488509_10342</name>
</gene>
<sequence>MIRPARNTLLLVLLTLGLAACGEHAHDDDHGHGHDDHGHGHDDHADEAPKGPHGGRLHEDAGLEVELKIEEDGQPPRYAAWVRLDGQPVAPANAQVSVQLERLGGQVDTHTLRPQNDRLVGSGVVGEPHSFVVTVRAEAAGRRAEWRYESFEGRTRIAQSAADEIGIRVEPIGSGPIEQRLRAQGRVVLPANAQAAVSARFPGLIRSLRADIGERVGAGQLLAEIESNASLGRYTVASPIDGVVLERAAALGGMAGDAPLFVIGRLDALVADLPVFGAEALALAPGTPVRLTRLIDGRAIDSALQAVLPQADAHSQSLVARVALPVDDGQWRPGMAVEASLQLSADEVPLRLPLSALQRFRDWQVAFLRVGEDYEIRPLELGRSDGDWVEVLEGLKAGDEVVVEQSFLIKADIEKSGASHDH</sequence>
<feature type="chain" id="PRO_5011494806" evidence="3">
    <location>
        <begin position="26"/>
        <end position="422"/>
    </location>
</feature>
<evidence type="ECO:0000256" key="3">
    <source>
        <dbReference type="SAM" id="SignalP"/>
    </source>
</evidence>
<feature type="domain" description="CzcB-like barrel-sandwich hybrid" evidence="6">
    <location>
        <begin position="195"/>
        <end position="254"/>
    </location>
</feature>
<feature type="domain" description="CzcB N-terminal" evidence="5">
    <location>
        <begin position="55"/>
        <end position="146"/>
    </location>
</feature>
<dbReference type="Pfam" id="PF25975">
    <property type="entry name" value="CzcB_C"/>
    <property type="match status" value="1"/>
</dbReference>
<protein>
    <submittedName>
        <fullName evidence="8">Membrane fusion protein, cobalt-zinc-cadmium efflux system</fullName>
    </submittedName>
</protein>
<dbReference type="InterPro" id="IPR058792">
    <property type="entry name" value="Beta-barrel_RND_2"/>
</dbReference>
<dbReference type="InterPro" id="IPR058646">
    <property type="entry name" value="CzcB_N"/>
</dbReference>
<dbReference type="STRING" id="265719.SAMN04488509_10342"/>
<keyword evidence="9" id="KW-1185">Reference proteome</keyword>
<dbReference type="PANTHER" id="PTHR30097:SF4">
    <property type="entry name" value="SLR6042 PROTEIN"/>
    <property type="match status" value="1"/>
</dbReference>
<dbReference type="PROSITE" id="PS51257">
    <property type="entry name" value="PROKAR_LIPOPROTEIN"/>
    <property type="match status" value="1"/>
</dbReference>
<evidence type="ECO:0000259" key="5">
    <source>
        <dbReference type="Pfam" id="PF25971"/>
    </source>
</evidence>
<keyword evidence="1" id="KW-0813">Transport</keyword>
<dbReference type="SUPFAM" id="SSF51230">
    <property type="entry name" value="Single hybrid motif"/>
    <property type="match status" value="1"/>
</dbReference>
<dbReference type="InterPro" id="IPR058647">
    <property type="entry name" value="BSH_CzcB-like"/>
</dbReference>
<evidence type="ECO:0000256" key="1">
    <source>
        <dbReference type="ARBA" id="ARBA00022448"/>
    </source>
</evidence>
<dbReference type="Pfam" id="PF25973">
    <property type="entry name" value="BSH_CzcB"/>
    <property type="match status" value="1"/>
</dbReference>
<name>A0A1G6VET9_9GAMM</name>
<keyword evidence="3" id="KW-0732">Signal</keyword>
<dbReference type="Proteomes" id="UP000199603">
    <property type="component" value="Unassembled WGS sequence"/>
</dbReference>
<dbReference type="GO" id="GO:0060003">
    <property type="term" value="P:copper ion export"/>
    <property type="evidence" value="ECO:0007669"/>
    <property type="project" value="TreeGrafter"/>
</dbReference>
<feature type="domain" description="CzcB-like C-terminal circularly permuted SH3-like" evidence="7">
    <location>
        <begin position="352"/>
        <end position="410"/>
    </location>
</feature>
<dbReference type="AlphaFoldDB" id="A0A1G6VET9"/>
<proteinExistence type="predicted"/>
<dbReference type="OrthoDB" id="9768185at2"/>
<evidence type="ECO:0000259" key="4">
    <source>
        <dbReference type="Pfam" id="PF25954"/>
    </source>
</evidence>
<evidence type="ECO:0000256" key="2">
    <source>
        <dbReference type="SAM" id="MobiDB-lite"/>
    </source>
</evidence>
<feature type="signal peptide" evidence="3">
    <location>
        <begin position="1"/>
        <end position="25"/>
    </location>
</feature>
<organism evidence="8 9">
    <name type="scientific">Aquimonas voraii</name>
    <dbReference type="NCBI Taxonomy" id="265719"/>
    <lineage>
        <taxon>Bacteria</taxon>
        <taxon>Pseudomonadati</taxon>
        <taxon>Pseudomonadota</taxon>
        <taxon>Gammaproteobacteria</taxon>
        <taxon>Lysobacterales</taxon>
        <taxon>Lysobacteraceae</taxon>
        <taxon>Aquimonas</taxon>
    </lineage>
</organism>
<dbReference type="InterPro" id="IPR058649">
    <property type="entry name" value="CzcB_C"/>
</dbReference>
<dbReference type="Gene3D" id="2.40.30.170">
    <property type="match status" value="1"/>
</dbReference>
<dbReference type="Pfam" id="PF25954">
    <property type="entry name" value="Beta-barrel_RND_2"/>
    <property type="match status" value="1"/>
</dbReference>
<feature type="region of interest" description="Disordered" evidence="2">
    <location>
        <begin position="28"/>
        <end position="58"/>
    </location>
</feature>
<dbReference type="InterPro" id="IPR011053">
    <property type="entry name" value="Single_hybrid_motif"/>
</dbReference>